<gene>
    <name evidence="2" type="ORF">R9Z33_19155</name>
</gene>
<accession>A0ABZ0PFG3</accession>
<dbReference type="Pfam" id="PF14248">
    <property type="entry name" value="DUF4345"/>
    <property type="match status" value="1"/>
</dbReference>
<keyword evidence="1" id="KW-0472">Membrane</keyword>
<dbReference type="InterPro" id="IPR025597">
    <property type="entry name" value="DUF4345"/>
</dbReference>
<keyword evidence="1" id="KW-1133">Transmembrane helix</keyword>
<feature type="transmembrane region" description="Helical" evidence="1">
    <location>
        <begin position="94"/>
        <end position="114"/>
    </location>
</feature>
<protein>
    <submittedName>
        <fullName evidence="2">DUF4345 family protein</fullName>
    </submittedName>
</protein>
<evidence type="ECO:0000256" key="1">
    <source>
        <dbReference type="SAM" id="Phobius"/>
    </source>
</evidence>
<sequence length="116" mass="11546">MLVLAIRLASLVPILGGGAGALFGVAALGEAGGAATGSHLRYLSGLLLGLGLCAFWCAGDLRRRGALFSALCAIFVLGGAARALGVAAEGVPPWPHLLALGMELGVVPALWLAARC</sequence>
<feature type="transmembrane region" description="Helical" evidence="1">
    <location>
        <begin position="66"/>
        <end position="88"/>
    </location>
</feature>
<keyword evidence="1" id="KW-0812">Transmembrane</keyword>
<dbReference type="Proteomes" id="UP001305521">
    <property type="component" value="Chromosome"/>
</dbReference>
<evidence type="ECO:0000313" key="2">
    <source>
        <dbReference type="EMBL" id="WPB84202.1"/>
    </source>
</evidence>
<name>A0ABZ0PFG3_9PROT</name>
<dbReference type="EMBL" id="CP137852">
    <property type="protein sequence ID" value="WPB84202.1"/>
    <property type="molecule type" value="Genomic_DNA"/>
</dbReference>
<evidence type="ECO:0000313" key="3">
    <source>
        <dbReference type="Proteomes" id="UP001305521"/>
    </source>
</evidence>
<dbReference type="RefSeq" id="WP_318648160.1">
    <property type="nucleotide sequence ID" value="NZ_CP137852.1"/>
</dbReference>
<organism evidence="2 3">
    <name type="scientific">Sediminicoccus rosea</name>
    <dbReference type="NCBI Taxonomy" id="1225128"/>
    <lineage>
        <taxon>Bacteria</taxon>
        <taxon>Pseudomonadati</taxon>
        <taxon>Pseudomonadota</taxon>
        <taxon>Alphaproteobacteria</taxon>
        <taxon>Acetobacterales</taxon>
        <taxon>Roseomonadaceae</taxon>
        <taxon>Sediminicoccus</taxon>
    </lineage>
</organism>
<keyword evidence="3" id="KW-1185">Reference proteome</keyword>
<proteinExistence type="predicted"/>
<feature type="transmembrane region" description="Helical" evidence="1">
    <location>
        <begin position="41"/>
        <end position="59"/>
    </location>
</feature>
<reference evidence="2 3" key="1">
    <citation type="submission" date="2023-11" db="EMBL/GenBank/DDBJ databases">
        <title>Arctic aerobic anoxygenic photoheterotroph Sediminicoccus rosea KRV36 adapts its photosynthesis to long days of polar summer.</title>
        <authorList>
            <person name="Tomasch J."/>
            <person name="Kopejtka K."/>
            <person name="Bily T."/>
            <person name="Gardiner A.T."/>
            <person name="Gardian Z."/>
            <person name="Shivaramu S."/>
            <person name="Koblizek M."/>
            <person name="Engelhardt F."/>
            <person name="Kaftan D."/>
        </authorList>
    </citation>
    <scope>NUCLEOTIDE SEQUENCE [LARGE SCALE GENOMIC DNA]</scope>
    <source>
        <strain evidence="2 3">R-30</strain>
    </source>
</reference>